<dbReference type="AlphaFoldDB" id="A0A1K2F4D5"/>
<feature type="compositionally biased region" description="Polar residues" evidence="1">
    <location>
        <begin position="1"/>
        <end position="24"/>
    </location>
</feature>
<evidence type="ECO:0000313" key="2">
    <source>
        <dbReference type="EMBL" id="SFY41877.1"/>
    </source>
</evidence>
<protein>
    <submittedName>
        <fullName evidence="2">Uncharacterized protein</fullName>
    </submittedName>
</protein>
<reference evidence="2 3" key="1">
    <citation type="submission" date="2016-11" db="EMBL/GenBank/DDBJ databases">
        <authorList>
            <person name="Jaros S."/>
            <person name="Januszkiewicz K."/>
            <person name="Wedrychowicz H."/>
        </authorList>
    </citation>
    <scope>NUCLEOTIDE SEQUENCE [LARGE SCALE GENOMIC DNA]</scope>
    <source>
        <strain evidence="2 3">OK807</strain>
    </source>
</reference>
<dbReference type="Proteomes" id="UP000181909">
    <property type="component" value="Unassembled WGS sequence"/>
</dbReference>
<organism evidence="2 3">
    <name type="scientific">Streptomyces atratus</name>
    <dbReference type="NCBI Taxonomy" id="1893"/>
    <lineage>
        <taxon>Bacteria</taxon>
        <taxon>Bacillati</taxon>
        <taxon>Actinomycetota</taxon>
        <taxon>Actinomycetes</taxon>
        <taxon>Kitasatosporales</taxon>
        <taxon>Streptomycetaceae</taxon>
        <taxon>Streptomyces</taxon>
    </lineage>
</organism>
<name>A0A1K2F4D5_STRAR</name>
<proteinExistence type="predicted"/>
<evidence type="ECO:0000256" key="1">
    <source>
        <dbReference type="SAM" id="MobiDB-lite"/>
    </source>
</evidence>
<gene>
    <name evidence="2" type="ORF">SAMN02787144_102894</name>
</gene>
<dbReference type="OrthoDB" id="4277534at2"/>
<accession>A0A1K2F4D5</accession>
<feature type="region of interest" description="Disordered" evidence="1">
    <location>
        <begin position="1"/>
        <end position="30"/>
    </location>
</feature>
<dbReference type="EMBL" id="FPJO01000028">
    <property type="protein sequence ID" value="SFY41877.1"/>
    <property type="molecule type" value="Genomic_DNA"/>
</dbReference>
<sequence>MTALAQQASRSTYTSPECRTSTAGSWDEGHRLCPGPADIRVGDAVAERLTCACSCHPRETC</sequence>
<dbReference type="RefSeq" id="WP_143166581.1">
    <property type="nucleotide sequence ID" value="NZ_CP108278.1"/>
</dbReference>
<evidence type="ECO:0000313" key="3">
    <source>
        <dbReference type="Proteomes" id="UP000181909"/>
    </source>
</evidence>